<reference evidence="3 4" key="1">
    <citation type="journal article" date="2014" name="BMC Genomics">
        <title>Comparison of environmental and isolate Sulfobacillus genomes reveals diverse carbon, sulfur, nitrogen, and hydrogen metabolisms.</title>
        <authorList>
            <person name="Justice N.B."/>
            <person name="Norman A."/>
            <person name="Brown C.T."/>
            <person name="Singh A."/>
            <person name="Thomas B.C."/>
            <person name="Banfield J.F."/>
        </authorList>
    </citation>
    <scope>NUCLEOTIDE SEQUENCE [LARGE SCALE GENOMIC DNA]</scope>
    <source>
        <strain evidence="3">AMDSBA4</strain>
    </source>
</reference>
<gene>
    <name evidence="3" type="ORF">C7B46_02545</name>
</gene>
<accession>A0A2T2XKP1</accession>
<proteinExistence type="predicted"/>
<dbReference type="Pfam" id="PF16653">
    <property type="entry name" value="Sacchrp_dh_C"/>
    <property type="match status" value="1"/>
</dbReference>
<sequence>MRSKKGAFMSTDQKRGVMVLGAGGVGEVVAKGLQRIPAITSITVADISEARAQAVVSSLNDPRAHSVQVDARDINAVFNAIPADCGIVIHAGIPRFNLLVMEACLRAGVHYMDMAADGPVELPGLVTVQQQIKEYDQRFKEKGLLALLGIGVDPGVTNILARWAVDHLATVEEIVVYDGDNSMLKASYAFALPFSPDTSIEECLQPPLSYINGKFELGAPLDTGIETFDFPEPVGPLTVRTVSHEEAGTLPVYLPNKGLTRCEFKYALPDDYINILRVLKTLGLDSEEAIDIKGVKVVPRNVVTALLPTPTDLANAFEGTSCVGTWVRGQTYEGDFVEWYLYTLGSHATSWQDMEANATVWQAGIPSVVAVELMLSGEITEIGALVPEQLNPEPWLRKLPEWKMPLYKREVRSSTLKSAEALA</sequence>
<dbReference type="Gene3D" id="3.30.360.10">
    <property type="entry name" value="Dihydrodipicolinate Reductase, domain 2"/>
    <property type="match status" value="1"/>
</dbReference>
<dbReference type="EMBL" id="PXYW01000004">
    <property type="protein sequence ID" value="PSR35055.1"/>
    <property type="molecule type" value="Genomic_DNA"/>
</dbReference>
<feature type="domain" description="Saccharopine dehydrogenase-like C-terminal" evidence="2">
    <location>
        <begin position="151"/>
        <end position="399"/>
    </location>
</feature>
<dbReference type="InterPro" id="IPR005097">
    <property type="entry name" value="Sacchrp_dh_NADP-bd"/>
</dbReference>
<dbReference type="Proteomes" id="UP000242972">
    <property type="component" value="Unassembled WGS sequence"/>
</dbReference>
<dbReference type="Gene3D" id="3.40.50.720">
    <property type="entry name" value="NAD(P)-binding Rossmann-like Domain"/>
    <property type="match status" value="1"/>
</dbReference>
<dbReference type="Pfam" id="PF03435">
    <property type="entry name" value="Sacchrp_dh_NADP"/>
    <property type="match status" value="1"/>
</dbReference>
<name>A0A2T2XKP1_9FIRM</name>
<dbReference type="InterPro" id="IPR032095">
    <property type="entry name" value="Sacchrp_dh-like_C"/>
</dbReference>
<dbReference type="PANTHER" id="PTHR43796:SF2">
    <property type="entry name" value="CARBOXYNORSPERMIDINE SYNTHASE"/>
    <property type="match status" value="1"/>
</dbReference>
<comment type="caution">
    <text evidence="3">The sequence shown here is derived from an EMBL/GenBank/DDBJ whole genome shotgun (WGS) entry which is preliminary data.</text>
</comment>
<protein>
    <submittedName>
        <fullName evidence="3">Saccharopine dehydrogenase-like oxidoreductase</fullName>
    </submittedName>
</protein>
<feature type="domain" description="Saccharopine dehydrogenase NADP binding" evidence="1">
    <location>
        <begin position="17"/>
        <end position="147"/>
    </location>
</feature>
<dbReference type="SUPFAM" id="SSF51735">
    <property type="entry name" value="NAD(P)-binding Rossmann-fold domains"/>
    <property type="match status" value="1"/>
</dbReference>
<evidence type="ECO:0000259" key="1">
    <source>
        <dbReference type="Pfam" id="PF03435"/>
    </source>
</evidence>
<evidence type="ECO:0000313" key="4">
    <source>
        <dbReference type="Proteomes" id="UP000242972"/>
    </source>
</evidence>
<organism evidence="3 4">
    <name type="scientific">Sulfobacillus benefaciens</name>
    <dbReference type="NCBI Taxonomy" id="453960"/>
    <lineage>
        <taxon>Bacteria</taxon>
        <taxon>Bacillati</taxon>
        <taxon>Bacillota</taxon>
        <taxon>Clostridia</taxon>
        <taxon>Eubacteriales</taxon>
        <taxon>Clostridiales Family XVII. Incertae Sedis</taxon>
        <taxon>Sulfobacillus</taxon>
    </lineage>
</organism>
<evidence type="ECO:0000313" key="3">
    <source>
        <dbReference type="EMBL" id="PSR35055.1"/>
    </source>
</evidence>
<dbReference type="PANTHER" id="PTHR43796">
    <property type="entry name" value="CARBOXYNORSPERMIDINE SYNTHASE"/>
    <property type="match status" value="1"/>
</dbReference>
<dbReference type="InterPro" id="IPR036291">
    <property type="entry name" value="NAD(P)-bd_dom_sf"/>
</dbReference>
<dbReference type="AlphaFoldDB" id="A0A2T2XKP1"/>
<evidence type="ECO:0000259" key="2">
    <source>
        <dbReference type="Pfam" id="PF16653"/>
    </source>
</evidence>